<dbReference type="AlphaFoldDB" id="A0A9X1W0H4"/>
<evidence type="ECO:0000256" key="4">
    <source>
        <dbReference type="ARBA" id="ARBA00022801"/>
    </source>
</evidence>
<evidence type="ECO:0000313" key="10">
    <source>
        <dbReference type="Proteomes" id="UP001139447"/>
    </source>
</evidence>
<evidence type="ECO:0000256" key="5">
    <source>
        <dbReference type="ARBA" id="ARBA00022989"/>
    </source>
</evidence>
<dbReference type="InterPro" id="IPR035952">
    <property type="entry name" value="Rhomboid-like_sf"/>
</dbReference>
<dbReference type="SUPFAM" id="SSF144091">
    <property type="entry name" value="Rhomboid-like"/>
    <property type="match status" value="1"/>
</dbReference>
<keyword evidence="10" id="KW-1185">Reference proteome</keyword>
<keyword evidence="6 7" id="KW-0472">Membrane</keyword>
<evidence type="ECO:0000259" key="8">
    <source>
        <dbReference type="Pfam" id="PF01694"/>
    </source>
</evidence>
<organism evidence="9 10">
    <name type="scientific">Variovorax terrae</name>
    <dbReference type="NCBI Taxonomy" id="2923278"/>
    <lineage>
        <taxon>Bacteria</taxon>
        <taxon>Pseudomonadati</taxon>
        <taxon>Pseudomonadota</taxon>
        <taxon>Betaproteobacteria</taxon>
        <taxon>Burkholderiales</taxon>
        <taxon>Comamonadaceae</taxon>
        <taxon>Variovorax</taxon>
    </lineage>
</organism>
<dbReference type="Gene3D" id="1.20.1540.10">
    <property type="entry name" value="Rhomboid-like"/>
    <property type="match status" value="1"/>
</dbReference>
<comment type="caution">
    <text evidence="9">The sequence shown here is derived from an EMBL/GenBank/DDBJ whole genome shotgun (WGS) entry which is preliminary data.</text>
</comment>
<evidence type="ECO:0000313" key="9">
    <source>
        <dbReference type="EMBL" id="MCJ0763823.1"/>
    </source>
</evidence>
<keyword evidence="5 7" id="KW-1133">Transmembrane helix</keyword>
<protein>
    <submittedName>
        <fullName evidence="9">Rhomboid family intramembrane serine protease</fullName>
        <ecNumber evidence="9">3.4.21.105</ecNumber>
    </submittedName>
</protein>
<dbReference type="Proteomes" id="UP001139447">
    <property type="component" value="Unassembled WGS sequence"/>
</dbReference>
<dbReference type="PANTHER" id="PTHR43731:SF14">
    <property type="entry name" value="PRESENILIN-ASSOCIATED RHOMBOID-LIKE PROTEIN, MITOCHONDRIAL"/>
    <property type="match status" value="1"/>
</dbReference>
<keyword evidence="3 7" id="KW-0812">Transmembrane</keyword>
<sequence length="562" mass="60866">MSGQESLGYRVVLDGQEVGPYDRRTIIGMRIRKTLNNGHVLIDAQGGSTTVGDLIGRPPPRPSTGFAASRDLLTSGQFPTFDVRFSGALGFVGAGEARVQPDVLRLAGRRRRWGLWSREARVKLPLDCLQDVAVEGATLSFGLSPQAPFDAPVRASRLSCVLDSAEAARELQSLLPTRTSPQAEQQRQLAQRLAAYPHRAWGTGVLLVLNLLGFALLLAQGGDPLGVSGQLLVASGSGFGPLVRDGELWRLLTALFLHGSLLSLLVSLWALWDLGRLAERLMGLPKFLIVYAASGLLGGLAGLWWDPWGNGAGASGAIFGLLGGLLMYLSLPGNGVSLSVMRKHLVPVAALVGYALWAGLASPGIGPAVQGAGLVMGALCALVLSQPPREWPELWTLMARVLLTVLTVAAGLLLWSQTPNRGPAYRADQAFAAELSQLMGEQQRRAAQLRQLPEPGQAGDVRDKPTRELLMVELRDHQRFWQDSVARLGKLYLPKDARMSRLQAALKRHASEQQELSAQWLDWVTGPESPEARRQLAEARSQAWRAEQSLQQEWRALAALPR</sequence>
<feature type="transmembrane region" description="Helical" evidence="7">
    <location>
        <begin position="311"/>
        <end position="331"/>
    </location>
</feature>
<evidence type="ECO:0000256" key="3">
    <source>
        <dbReference type="ARBA" id="ARBA00022692"/>
    </source>
</evidence>
<evidence type="ECO:0000256" key="1">
    <source>
        <dbReference type="ARBA" id="ARBA00004141"/>
    </source>
</evidence>
<comment type="subcellular location">
    <subcellularLocation>
        <location evidence="1">Membrane</location>
        <topology evidence="1">Multi-pass membrane protein</topology>
    </subcellularLocation>
</comment>
<keyword evidence="9" id="KW-0645">Protease</keyword>
<keyword evidence="4 9" id="KW-0378">Hydrolase</keyword>
<reference evidence="9" key="1">
    <citation type="submission" date="2022-03" db="EMBL/GenBank/DDBJ databases">
        <authorList>
            <person name="Woo C.Y."/>
        </authorList>
    </citation>
    <scope>NUCLEOTIDE SEQUENCE</scope>
    <source>
        <strain evidence="9">CYS-02</strain>
    </source>
</reference>
<dbReference type="GO" id="GO:0016020">
    <property type="term" value="C:membrane"/>
    <property type="evidence" value="ECO:0007669"/>
    <property type="project" value="UniProtKB-SubCell"/>
</dbReference>
<accession>A0A9X1W0H4</accession>
<dbReference type="GO" id="GO:0004252">
    <property type="term" value="F:serine-type endopeptidase activity"/>
    <property type="evidence" value="ECO:0007669"/>
    <property type="project" value="InterPro"/>
</dbReference>
<dbReference type="EC" id="3.4.21.105" evidence="9"/>
<evidence type="ECO:0000256" key="6">
    <source>
        <dbReference type="ARBA" id="ARBA00023136"/>
    </source>
</evidence>
<gene>
    <name evidence="9" type="ORF">MMF98_11465</name>
</gene>
<feature type="transmembrane region" description="Helical" evidence="7">
    <location>
        <begin position="248"/>
        <end position="272"/>
    </location>
</feature>
<evidence type="ECO:0000256" key="7">
    <source>
        <dbReference type="SAM" id="Phobius"/>
    </source>
</evidence>
<feature type="transmembrane region" description="Helical" evidence="7">
    <location>
        <begin position="343"/>
        <end position="362"/>
    </location>
</feature>
<evidence type="ECO:0000256" key="2">
    <source>
        <dbReference type="ARBA" id="ARBA00009045"/>
    </source>
</evidence>
<feature type="transmembrane region" description="Helical" evidence="7">
    <location>
        <begin position="397"/>
        <end position="416"/>
    </location>
</feature>
<feature type="transmembrane region" description="Helical" evidence="7">
    <location>
        <begin position="200"/>
        <end position="219"/>
    </location>
</feature>
<feature type="domain" description="Peptidase S54 rhomboid" evidence="8">
    <location>
        <begin position="246"/>
        <end position="385"/>
    </location>
</feature>
<dbReference type="PANTHER" id="PTHR43731">
    <property type="entry name" value="RHOMBOID PROTEASE"/>
    <property type="match status" value="1"/>
</dbReference>
<comment type="similarity">
    <text evidence="2">Belongs to the peptidase S54 family.</text>
</comment>
<dbReference type="EMBL" id="JALGBI010000001">
    <property type="protein sequence ID" value="MCJ0763823.1"/>
    <property type="molecule type" value="Genomic_DNA"/>
</dbReference>
<dbReference type="InterPro" id="IPR022764">
    <property type="entry name" value="Peptidase_S54_rhomboid_dom"/>
</dbReference>
<dbReference type="Pfam" id="PF01694">
    <property type="entry name" value="Rhomboid"/>
    <property type="match status" value="1"/>
</dbReference>
<dbReference type="InterPro" id="IPR050925">
    <property type="entry name" value="Rhomboid_protease_S54"/>
</dbReference>
<dbReference type="RefSeq" id="WP_243306400.1">
    <property type="nucleotide sequence ID" value="NZ_JALGBI010000001.1"/>
</dbReference>
<dbReference type="GO" id="GO:0006508">
    <property type="term" value="P:proteolysis"/>
    <property type="evidence" value="ECO:0007669"/>
    <property type="project" value="UniProtKB-KW"/>
</dbReference>
<feature type="transmembrane region" description="Helical" evidence="7">
    <location>
        <begin position="284"/>
        <end position="305"/>
    </location>
</feature>
<proteinExistence type="inferred from homology"/>
<name>A0A9X1W0H4_9BURK</name>